<name>A0A2Z6EWX7_9BURK</name>
<organism evidence="1 2">
    <name type="scientific">Mycoavidus cysteinexigens</name>
    <dbReference type="NCBI Taxonomy" id="1553431"/>
    <lineage>
        <taxon>Bacteria</taxon>
        <taxon>Pseudomonadati</taxon>
        <taxon>Pseudomonadota</taxon>
        <taxon>Betaproteobacteria</taxon>
        <taxon>Burkholderiales</taxon>
        <taxon>Burkholderiaceae</taxon>
        <taxon>Mycoavidus</taxon>
    </lineage>
</organism>
<dbReference type="Proteomes" id="UP000282597">
    <property type="component" value="Chromosome"/>
</dbReference>
<dbReference type="KEGG" id="mcys:MCB1EB_1799"/>
<accession>A0A2Z6EWX7</accession>
<dbReference type="AlphaFoldDB" id="A0A2Z6EWX7"/>
<reference evidence="1 2" key="1">
    <citation type="journal article" date="2018" name="Microbes Environ.">
        <title>Comparative Genomic Insights into Endofungal Lifestyles of Two Bacterial Endosymbionts, Mycoavidus cysteinexigens and Burkholderia rhizoxinica.</title>
        <authorList>
            <person name="Sharmin D."/>
            <person name="Guo Y."/>
            <person name="Nishizawa T."/>
            <person name="Ohshima S."/>
            <person name="Sato Y."/>
            <person name="Takashima Y."/>
            <person name="Narisawa K."/>
            <person name="Ohta H."/>
        </authorList>
    </citation>
    <scope>NUCLEOTIDE SEQUENCE [LARGE SCALE GENOMIC DNA]</scope>
    <source>
        <strain evidence="1 2">B1-EB</strain>
    </source>
</reference>
<evidence type="ECO:0000313" key="1">
    <source>
        <dbReference type="EMBL" id="BBE09960.1"/>
    </source>
</evidence>
<evidence type="ECO:0000313" key="2">
    <source>
        <dbReference type="Proteomes" id="UP000282597"/>
    </source>
</evidence>
<protein>
    <submittedName>
        <fullName evidence="1">Uncharacterized protein</fullName>
    </submittedName>
</protein>
<proteinExistence type="predicted"/>
<gene>
    <name evidence="1" type="ORF">MCB1EB_1799</name>
</gene>
<dbReference type="EMBL" id="AP018150">
    <property type="protein sequence ID" value="BBE09960.1"/>
    <property type="molecule type" value="Genomic_DNA"/>
</dbReference>
<keyword evidence="2" id="KW-1185">Reference proteome</keyword>
<dbReference type="RefSeq" id="WP_045364935.1">
    <property type="nucleotide sequence ID" value="NZ_AP018150.1"/>
</dbReference>
<sequence length="79" mass="8633">MSDTLRFSQVEVLPDGRMDRKNAAAYIGLSIKTLAMKASAGTGPKFVKLGKVWYWKQDIDAWLSAGGVLSTAQKSVQRS</sequence>